<dbReference type="RefSeq" id="WP_086639456.1">
    <property type="nucleotide sequence ID" value="NZ_JOPJ01000017.1"/>
</dbReference>
<name>A0A252BTT0_9PROT</name>
<reference evidence="7" key="1">
    <citation type="submission" date="2014-06" db="EMBL/GenBank/DDBJ databases">
        <authorList>
            <person name="Winans N.J."/>
            <person name="Newell P.D."/>
            <person name="Douglas A.E."/>
        </authorList>
    </citation>
    <scope>NUCLEOTIDE SEQUENCE [LARGE SCALE GENOMIC DNA]</scope>
</reference>
<evidence type="ECO:0000256" key="3">
    <source>
        <dbReference type="ARBA" id="ARBA00022989"/>
    </source>
</evidence>
<evidence type="ECO:0000256" key="4">
    <source>
        <dbReference type="ARBA" id="ARBA00023136"/>
    </source>
</evidence>
<dbReference type="GO" id="GO:0016020">
    <property type="term" value="C:membrane"/>
    <property type="evidence" value="ECO:0007669"/>
    <property type="project" value="UniProtKB-SubCell"/>
</dbReference>
<dbReference type="GO" id="GO:0009403">
    <property type="term" value="P:toxin biosynthetic process"/>
    <property type="evidence" value="ECO:0007669"/>
    <property type="project" value="InterPro"/>
</dbReference>
<organism evidence="6 7">
    <name type="scientific">Acetobacter okinawensis</name>
    <dbReference type="NCBI Taxonomy" id="1076594"/>
    <lineage>
        <taxon>Bacteria</taxon>
        <taxon>Pseudomonadati</taxon>
        <taxon>Pseudomonadota</taxon>
        <taxon>Alphaproteobacteria</taxon>
        <taxon>Acetobacterales</taxon>
        <taxon>Acetobacteraceae</taxon>
        <taxon>Acetobacter</taxon>
    </lineage>
</organism>
<comment type="subcellular location">
    <subcellularLocation>
        <location evidence="1">Membrane</location>
        <topology evidence="1">Multi-pass membrane protein</topology>
    </subcellularLocation>
</comment>
<feature type="transmembrane region" description="Helical" evidence="5">
    <location>
        <begin position="64"/>
        <end position="89"/>
    </location>
</feature>
<proteinExistence type="predicted"/>
<dbReference type="PANTHER" id="PTHR36926:SF1">
    <property type="entry name" value="COLICIN V PRODUCTION PROTEIN"/>
    <property type="match status" value="1"/>
</dbReference>
<dbReference type="InterPro" id="IPR052719">
    <property type="entry name" value="CvpA-like"/>
</dbReference>
<feature type="transmembrane region" description="Helical" evidence="5">
    <location>
        <begin position="32"/>
        <end position="52"/>
    </location>
</feature>
<comment type="caution">
    <text evidence="6">The sequence shown here is derived from an EMBL/GenBank/DDBJ whole genome shotgun (WGS) entry which is preliminary data.</text>
</comment>
<dbReference type="PANTHER" id="PTHR36926">
    <property type="entry name" value="COLICIN V PRODUCTION PROTEIN"/>
    <property type="match status" value="1"/>
</dbReference>
<dbReference type="AlphaFoldDB" id="A0A252BTT0"/>
<gene>
    <name evidence="6" type="ORF">HK26_03405</name>
</gene>
<keyword evidence="3 5" id="KW-1133">Transmembrane helix</keyword>
<evidence type="ECO:0000256" key="2">
    <source>
        <dbReference type="ARBA" id="ARBA00022692"/>
    </source>
</evidence>
<evidence type="ECO:0000313" key="6">
    <source>
        <dbReference type="EMBL" id="OUJ12232.1"/>
    </source>
</evidence>
<feature type="transmembrane region" description="Helical" evidence="5">
    <location>
        <begin position="101"/>
        <end position="120"/>
    </location>
</feature>
<accession>A0A252BTT0</accession>
<dbReference type="EMBL" id="JOPJ01000017">
    <property type="protein sequence ID" value="OUJ12232.1"/>
    <property type="molecule type" value="Genomic_DNA"/>
</dbReference>
<keyword evidence="2 5" id="KW-0812">Transmembrane</keyword>
<dbReference type="Proteomes" id="UP000194931">
    <property type="component" value="Unassembled WGS sequence"/>
</dbReference>
<dbReference type="Pfam" id="PF02674">
    <property type="entry name" value="Colicin_V"/>
    <property type="match status" value="1"/>
</dbReference>
<protein>
    <submittedName>
        <fullName evidence="6">Bacteriocin biosynthesis protein</fullName>
    </submittedName>
</protein>
<dbReference type="eggNOG" id="COG1286">
    <property type="taxonomic scope" value="Bacteria"/>
</dbReference>
<evidence type="ECO:0000313" key="7">
    <source>
        <dbReference type="Proteomes" id="UP000194931"/>
    </source>
</evidence>
<dbReference type="InterPro" id="IPR003825">
    <property type="entry name" value="Colicin-V_CvpA"/>
</dbReference>
<sequence>MAAIDAISLTILALSTLHGLWRGFTQLALGLLSWVVAFVLAFRFHAVPVPWLARFIHSPTVLQLASFAVVLLFFLVAGYLLAAAVVRLVRATPLDGLDRTLGGLFGLVRGGCVVVLLFMAGQWLLEPSDMEAIEANGRLTPYIRAAATYIHPYLAEFDSKGVAPKRPTGHDATL</sequence>
<keyword evidence="7" id="KW-1185">Reference proteome</keyword>
<evidence type="ECO:0000256" key="1">
    <source>
        <dbReference type="ARBA" id="ARBA00004141"/>
    </source>
</evidence>
<dbReference type="OrthoDB" id="9806894at2"/>
<keyword evidence="4 5" id="KW-0472">Membrane</keyword>
<evidence type="ECO:0000256" key="5">
    <source>
        <dbReference type="SAM" id="Phobius"/>
    </source>
</evidence>
<dbReference type="STRING" id="1236501.GCA_000613865_00509"/>